<dbReference type="Pfam" id="PF00550">
    <property type="entry name" value="PP-binding"/>
    <property type="match status" value="1"/>
</dbReference>
<dbReference type="PANTHER" id="PTHR20863:SF76">
    <property type="entry name" value="CARRIER DOMAIN-CONTAINING PROTEIN"/>
    <property type="match status" value="1"/>
</dbReference>
<dbReference type="SUPFAM" id="SSF47336">
    <property type="entry name" value="ACP-like"/>
    <property type="match status" value="1"/>
</dbReference>
<evidence type="ECO:0000313" key="11">
    <source>
        <dbReference type="EMBL" id="XBX76177.1"/>
    </source>
</evidence>
<evidence type="ECO:0000256" key="8">
    <source>
        <dbReference type="NCBIfam" id="TIGR00517"/>
    </source>
</evidence>
<keyword evidence="4 7" id="KW-0276">Fatty acid metabolism</keyword>
<comment type="PTM">
    <text evidence="9">4'-phosphopantetheine is transferred from CoA to a specific serine of apo-ACP by acpS.</text>
</comment>
<evidence type="ECO:0000256" key="3">
    <source>
        <dbReference type="ARBA" id="ARBA00022553"/>
    </source>
</evidence>
<reference evidence="11" key="2">
    <citation type="submission" date="2024-06" db="EMBL/GenBank/DDBJ databases">
        <authorList>
            <person name="Petrova K.O."/>
            <person name="Toshchakov S.V."/>
            <person name="Boltjanskaja Y.V."/>
            <person name="Kevbrin V."/>
        </authorList>
    </citation>
    <scope>NUCLEOTIDE SEQUENCE</scope>
    <source>
        <strain evidence="11">Z-910T</strain>
    </source>
</reference>
<comment type="pathway">
    <text evidence="7 9">Lipid metabolism; fatty acid biosynthesis.</text>
</comment>
<dbReference type="GO" id="GO:0016020">
    <property type="term" value="C:membrane"/>
    <property type="evidence" value="ECO:0007669"/>
    <property type="project" value="GOC"/>
</dbReference>
<keyword evidence="5 7" id="KW-0443">Lipid metabolism</keyword>
<dbReference type="NCBIfam" id="TIGR00517">
    <property type="entry name" value="acyl_carrier"/>
    <property type="match status" value="1"/>
</dbReference>
<name>A0AAU7VQE9_9FIRM</name>
<dbReference type="HAMAP" id="MF_01217">
    <property type="entry name" value="Acyl_carrier"/>
    <property type="match status" value="1"/>
</dbReference>
<keyword evidence="7" id="KW-0963">Cytoplasm</keyword>
<comment type="subcellular location">
    <subcellularLocation>
        <location evidence="7">Cytoplasm</location>
    </subcellularLocation>
</comment>
<comment type="function">
    <text evidence="7 9">Carrier of the growing fatty acid chain in fatty acid biosynthesis.</text>
</comment>
<feature type="modified residue" description="O-(pantetheine 4'-phosphoryl)serine" evidence="7">
    <location>
        <position position="36"/>
    </location>
</feature>
<dbReference type="PROSITE" id="PS50075">
    <property type="entry name" value="CARRIER"/>
    <property type="match status" value="1"/>
</dbReference>
<dbReference type="InterPro" id="IPR009081">
    <property type="entry name" value="PP-bd_ACP"/>
</dbReference>
<gene>
    <name evidence="7 11" type="primary">acpP</name>
    <name evidence="11" type="ORF">PRVXT_001356</name>
</gene>
<organism evidence="11">
    <name type="scientific">Proteinivorax tanatarense</name>
    <dbReference type="NCBI Taxonomy" id="1260629"/>
    <lineage>
        <taxon>Bacteria</taxon>
        <taxon>Bacillati</taxon>
        <taxon>Bacillota</taxon>
        <taxon>Clostridia</taxon>
        <taxon>Eubacteriales</taxon>
        <taxon>Proteinivoracaceae</taxon>
        <taxon>Proteinivorax</taxon>
    </lineage>
</organism>
<dbReference type="PANTHER" id="PTHR20863">
    <property type="entry name" value="ACYL CARRIER PROTEIN"/>
    <property type="match status" value="1"/>
</dbReference>
<protein>
    <recommendedName>
        <fullName evidence="7 8">Acyl carrier protein</fullName>
        <shortName evidence="7">ACP</shortName>
    </recommendedName>
</protein>
<evidence type="ECO:0000256" key="1">
    <source>
        <dbReference type="ARBA" id="ARBA00022450"/>
    </source>
</evidence>
<evidence type="ECO:0000256" key="7">
    <source>
        <dbReference type="HAMAP-Rule" id="MF_01217"/>
    </source>
</evidence>
<feature type="domain" description="Carrier" evidence="10">
    <location>
        <begin position="1"/>
        <end position="76"/>
    </location>
</feature>
<accession>A0AAU7VQE9</accession>
<sequence>MELFDKVKGIIASTIGTSEEDIKPETRFQEDLELDSLDIMDLLMVLEEEFDLQIPDEQLQTMNTVGDIVNFIEENS</sequence>
<dbReference type="GO" id="GO:0005829">
    <property type="term" value="C:cytosol"/>
    <property type="evidence" value="ECO:0007669"/>
    <property type="project" value="TreeGrafter"/>
</dbReference>
<dbReference type="GO" id="GO:0009245">
    <property type="term" value="P:lipid A biosynthetic process"/>
    <property type="evidence" value="ECO:0007669"/>
    <property type="project" value="TreeGrafter"/>
</dbReference>
<dbReference type="GO" id="GO:0000036">
    <property type="term" value="F:acyl carrier activity"/>
    <property type="evidence" value="ECO:0007669"/>
    <property type="project" value="UniProtKB-UniRule"/>
</dbReference>
<evidence type="ECO:0000256" key="9">
    <source>
        <dbReference type="RuleBase" id="RU003545"/>
    </source>
</evidence>
<dbReference type="NCBIfam" id="NF002148">
    <property type="entry name" value="PRK00982.1-2"/>
    <property type="match status" value="1"/>
</dbReference>
<keyword evidence="2 7" id="KW-0444">Lipid biosynthesis</keyword>
<keyword evidence="3 7" id="KW-0597">Phosphoprotein</keyword>
<dbReference type="EMBL" id="CP158367">
    <property type="protein sequence ID" value="XBX76177.1"/>
    <property type="molecule type" value="Genomic_DNA"/>
</dbReference>
<dbReference type="InterPro" id="IPR036736">
    <property type="entry name" value="ACP-like_sf"/>
</dbReference>
<evidence type="ECO:0000259" key="10">
    <source>
        <dbReference type="PROSITE" id="PS50075"/>
    </source>
</evidence>
<comment type="PTM">
    <text evidence="7">4'-phosphopantetheine is transferred from CoA to a specific serine of apo-ACP by AcpS. This modification is essential for activity because fatty acids are bound in thioester linkage to the sulfhydryl of the prosthetic group.</text>
</comment>
<dbReference type="InterPro" id="IPR003231">
    <property type="entry name" value="ACP"/>
</dbReference>
<proteinExistence type="inferred from homology"/>
<dbReference type="GO" id="GO:0000035">
    <property type="term" value="F:acyl binding"/>
    <property type="evidence" value="ECO:0007669"/>
    <property type="project" value="TreeGrafter"/>
</dbReference>
<comment type="similarity">
    <text evidence="7">Belongs to the acyl carrier protein (ACP) family.</text>
</comment>
<dbReference type="NCBIfam" id="NF002150">
    <property type="entry name" value="PRK00982.1-4"/>
    <property type="match status" value="1"/>
</dbReference>
<reference evidence="11" key="1">
    <citation type="journal article" date="2013" name="Extremophiles">
        <title>Proteinivorax tanatarense gen. nov., sp. nov., an anaerobic, haloalkaliphilic, proteolytic bacterium isolated from a decaying algal bloom, and proposal of Proteinivoraceae fam. nov.</title>
        <authorList>
            <person name="Kevbrin V."/>
            <person name="Boltyanskaya Y."/>
            <person name="Zhilina T."/>
            <person name="Kolganova T."/>
            <person name="Lavrentjeva E."/>
            <person name="Kuznetsov B."/>
        </authorList>
    </citation>
    <scope>NUCLEOTIDE SEQUENCE</scope>
    <source>
        <strain evidence="11">Z-910T</strain>
    </source>
</reference>
<dbReference type="AlphaFoldDB" id="A0AAU7VQE9"/>
<keyword evidence="6 7" id="KW-0275">Fatty acid biosynthesis</keyword>
<dbReference type="Gene3D" id="1.10.1200.10">
    <property type="entry name" value="ACP-like"/>
    <property type="match status" value="1"/>
</dbReference>
<evidence type="ECO:0000256" key="5">
    <source>
        <dbReference type="ARBA" id="ARBA00023098"/>
    </source>
</evidence>
<keyword evidence="1 7" id="KW-0596">Phosphopantetheine</keyword>
<evidence type="ECO:0000256" key="6">
    <source>
        <dbReference type="ARBA" id="ARBA00023160"/>
    </source>
</evidence>
<evidence type="ECO:0000256" key="4">
    <source>
        <dbReference type="ARBA" id="ARBA00022832"/>
    </source>
</evidence>
<evidence type="ECO:0000256" key="2">
    <source>
        <dbReference type="ARBA" id="ARBA00022516"/>
    </source>
</evidence>